<dbReference type="PANTHER" id="PTHR45647:SF25">
    <property type="entry name" value="ADENINE NUCLEOTIDE ALPHA HYDROLASES-LIKE SUPERFAMILY PROTEIN"/>
    <property type="match status" value="1"/>
</dbReference>
<dbReference type="EMBL" id="CABITT030000008">
    <property type="protein sequence ID" value="VVB17020.1"/>
    <property type="molecule type" value="Genomic_DNA"/>
</dbReference>
<dbReference type="SUPFAM" id="SSF52402">
    <property type="entry name" value="Adenine nucleotide alpha hydrolases-like"/>
    <property type="match status" value="1"/>
</dbReference>
<gene>
    <name evidence="8" type="ORF">ANE_LOCUS27464</name>
</gene>
<evidence type="ECO:0000256" key="1">
    <source>
        <dbReference type="ARBA" id="ARBA00000900"/>
    </source>
</evidence>
<evidence type="ECO:0000313" key="8">
    <source>
        <dbReference type="EMBL" id="VVB17020.1"/>
    </source>
</evidence>
<feature type="domain" description="UspA" evidence="7">
    <location>
        <begin position="9"/>
        <end position="151"/>
    </location>
</feature>
<organism evidence="8 9">
    <name type="scientific">Arabis nemorensis</name>
    <dbReference type="NCBI Taxonomy" id="586526"/>
    <lineage>
        <taxon>Eukaryota</taxon>
        <taxon>Viridiplantae</taxon>
        <taxon>Streptophyta</taxon>
        <taxon>Embryophyta</taxon>
        <taxon>Tracheophyta</taxon>
        <taxon>Spermatophyta</taxon>
        <taxon>Magnoliopsida</taxon>
        <taxon>eudicotyledons</taxon>
        <taxon>Gunneridae</taxon>
        <taxon>Pentapetalae</taxon>
        <taxon>rosids</taxon>
        <taxon>malvids</taxon>
        <taxon>Brassicales</taxon>
        <taxon>Brassicaceae</taxon>
        <taxon>Arabideae</taxon>
        <taxon>Arabis</taxon>
    </lineage>
</organism>
<feature type="transmembrane region" description="Helical" evidence="6">
    <location>
        <begin position="386"/>
        <end position="403"/>
    </location>
</feature>
<comment type="catalytic activity">
    <reaction evidence="1">
        <text>S-ubiquitinyl-[E2 ubiquitin-conjugating enzyme]-L-cysteine + [acceptor protein]-L-lysine = [E2 ubiquitin-conjugating enzyme]-L-cysteine + N(6)-ubiquitinyl-[acceptor protein]-L-lysine.</text>
        <dbReference type="EC" id="2.3.2.27"/>
    </reaction>
</comment>
<dbReference type="EC" id="2.3.2.27" evidence="2"/>
<dbReference type="CDD" id="cd01989">
    <property type="entry name" value="USP_STK_Ubox_N"/>
    <property type="match status" value="1"/>
</dbReference>
<comment type="caution">
    <text evidence="8">The sequence shown here is derived from an EMBL/GenBank/DDBJ whole genome shotgun (WGS) entry which is preliminary data.</text>
</comment>
<evidence type="ECO:0000256" key="3">
    <source>
        <dbReference type="ARBA" id="ARBA00022786"/>
    </source>
</evidence>
<evidence type="ECO:0000256" key="6">
    <source>
        <dbReference type="SAM" id="Phobius"/>
    </source>
</evidence>
<accession>A0A565CTD5</accession>
<dbReference type="AlphaFoldDB" id="A0A565CTD5"/>
<keyword evidence="6" id="KW-0472">Membrane</keyword>
<reference evidence="8" key="1">
    <citation type="submission" date="2019-07" db="EMBL/GenBank/DDBJ databases">
        <authorList>
            <person name="Dittberner H."/>
        </authorList>
    </citation>
    <scope>NUCLEOTIDE SEQUENCE [LARGE SCALE GENOMIC DNA]</scope>
</reference>
<dbReference type="GO" id="GO:0061630">
    <property type="term" value="F:ubiquitin protein ligase activity"/>
    <property type="evidence" value="ECO:0007669"/>
    <property type="project" value="UniProtKB-EC"/>
</dbReference>
<keyword evidence="6" id="KW-1133">Transmembrane helix</keyword>
<dbReference type="Proteomes" id="UP000489600">
    <property type="component" value="Unassembled WGS sequence"/>
</dbReference>
<dbReference type="InterPro" id="IPR006016">
    <property type="entry name" value="UspA"/>
</dbReference>
<keyword evidence="9" id="KW-1185">Reference proteome</keyword>
<feature type="compositionally biased region" description="Basic and acidic residues" evidence="5">
    <location>
        <begin position="63"/>
        <end position="72"/>
    </location>
</feature>
<name>A0A565CTD5_9BRAS</name>
<protein>
    <recommendedName>
        <fullName evidence="2">RING-type E3 ubiquitin transferase</fullName>
        <ecNumber evidence="2">2.3.2.27</ecNumber>
    </recommendedName>
</protein>
<keyword evidence="4" id="KW-0175">Coiled coil</keyword>
<feature type="region of interest" description="Disordered" evidence="5">
    <location>
        <begin position="163"/>
        <end position="195"/>
    </location>
</feature>
<feature type="region of interest" description="Disordered" evidence="5">
    <location>
        <begin position="50"/>
        <end position="72"/>
    </location>
</feature>
<evidence type="ECO:0000256" key="2">
    <source>
        <dbReference type="ARBA" id="ARBA00012483"/>
    </source>
</evidence>
<dbReference type="PANTHER" id="PTHR45647">
    <property type="entry name" value="OS02G0152300 PROTEIN"/>
    <property type="match status" value="1"/>
</dbReference>
<evidence type="ECO:0000256" key="5">
    <source>
        <dbReference type="SAM" id="MobiDB-lite"/>
    </source>
</evidence>
<keyword evidence="3" id="KW-0833">Ubl conjugation pathway</keyword>
<dbReference type="InterPro" id="IPR051348">
    <property type="entry name" value="U-box_ubiquitin_ligases"/>
</dbReference>
<sequence>MERNDIRERPIAIAIDRDKTSCHALKWAVENYVPRGGTIRLVHVIQRSTLNANGPSSTDDESSERQNSDKRSTQFLPMRCLCMRRNIQSEVVLLEDQDVAKALIEYISQNCISTFLLGASLKKSITRLFKVGDISSNVMRWAPDFCTVLVIAKGRLSTVRSATRPLPQALPSPSGTGPLSPISNTTTDEAPSEMSLSREDDVFFEEFSSLDPDTPVNVSGRISTESSGLSFYEKLGAPHMLEAPRFSGLDDEKAKFSIYLNSPSDEKNSTLASPILPIDDAEAEKKRLKKELKETMNMYHAACKEALMAKEKAAELEIWKKKAEQRLKIAEKTAKLAIMEMEKTEQEVQRRVEAEIKTVRELGNGDKKMVLDDALAESHLVVKYESLFHILVVIFLFYVYFAVK</sequence>
<proteinExistence type="predicted"/>
<feature type="coiled-coil region" evidence="4">
    <location>
        <begin position="278"/>
        <end position="347"/>
    </location>
</feature>
<keyword evidence="6" id="KW-0812">Transmembrane</keyword>
<evidence type="ECO:0000256" key="4">
    <source>
        <dbReference type="SAM" id="Coils"/>
    </source>
</evidence>
<dbReference type="Gene3D" id="3.40.50.620">
    <property type="entry name" value="HUPs"/>
    <property type="match status" value="1"/>
</dbReference>
<dbReference type="InterPro" id="IPR014729">
    <property type="entry name" value="Rossmann-like_a/b/a_fold"/>
</dbReference>
<evidence type="ECO:0000313" key="9">
    <source>
        <dbReference type="Proteomes" id="UP000489600"/>
    </source>
</evidence>
<evidence type="ECO:0000259" key="7">
    <source>
        <dbReference type="Pfam" id="PF00582"/>
    </source>
</evidence>
<dbReference type="OrthoDB" id="786795at2759"/>
<dbReference type="Pfam" id="PF00582">
    <property type="entry name" value="Usp"/>
    <property type="match status" value="1"/>
</dbReference>
<feature type="compositionally biased region" description="Low complexity" evidence="5">
    <location>
        <begin position="171"/>
        <end position="183"/>
    </location>
</feature>